<dbReference type="OrthoDB" id="2957438at2"/>
<evidence type="ECO:0000256" key="3">
    <source>
        <dbReference type="ARBA" id="ARBA00022448"/>
    </source>
</evidence>
<protein>
    <submittedName>
        <fullName evidence="9">Uncharacterized protein</fullName>
    </submittedName>
</protein>
<keyword evidence="5 8" id="KW-0812">Transmembrane</keyword>
<name>A0A1C0ZW60_9BACL</name>
<feature type="transmembrane region" description="Helical" evidence="8">
    <location>
        <begin position="80"/>
        <end position="99"/>
    </location>
</feature>
<dbReference type="PANTHER" id="PTHR34975">
    <property type="entry name" value="SPORE GERMINATION PROTEIN A2"/>
    <property type="match status" value="1"/>
</dbReference>
<keyword evidence="10" id="KW-1185">Reference proteome</keyword>
<comment type="caution">
    <text evidence="9">The sequence shown here is derived from an EMBL/GenBank/DDBJ whole genome shotgun (WGS) entry which is preliminary data.</text>
</comment>
<evidence type="ECO:0000256" key="6">
    <source>
        <dbReference type="ARBA" id="ARBA00022989"/>
    </source>
</evidence>
<dbReference type="EMBL" id="LYPC01000027">
    <property type="protein sequence ID" value="OCT12335.1"/>
    <property type="molecule type" value="Genomic_DNA"/>
</dbReference>
<dbReference type="RefSeq" id="WP_065856535.1">
    <property type="nucleotide sequence ID" value="NZ_LYPC01000027.1"/>
</dbReference>
<accession>A0A1C0ZW60</accession>
<feature type="transmembrane region" description="Helical" evidence="8">
    <location>
        <begin position="39"/>
        <end position="60"/>
    </location>
</feature>
<dbReference type="AlphaFoldDB" id="A0A1C0ZW60"/>
<dbReference type="STRING" id="512399.A8709_31385"/>
<feature type="transmembrane region" description="Helical" evidence="8">
    <location>
        <begin position="181"/>
        <end position="201"/>
    </location>
</feature>
<feature type="transmembrane region" description="Helical" evidence="8">
    <location>
        <begin position="306"/>
        <end position="324"/>
    </location>
</feature>
<evidence type="ECO:0000256" key="5">
    <source>
        <dbReference type="ARBA" id="ARBA00022692"/>
    </source>
</evidence>
<dbReference type="InterPro" id="IPR004761">
    <property type="entry name" value="Spore_GerAB"/>
</dbReference>
<evidence type="ECO:0000256" key="1">
    <source>
        <dbReference type="ARBA" id="ARBA00004141"/>
    </source>
</evidence>
<keyword evidence="4" id="KW-0309">Germination</keyword>
<dbReference type="Proteomes" id="UP000093309">
    <property type="component" value="Unassembled WGS sequence"/>
</dbReference>
<proteinExistence type="inferred from homology"/>
<dbReference type="GO" id="GO:0016020">
    <property type="term" value="C:membrane"/>
    <property type="evidence" value="ECO:0007669"/>
    <property type="project" value="UniProtKB-SubCell"/>
</dbReference>
<reference evidence="10" key="1">
    <citation type="submission" date="2016-05" db="EMBL/GenBank/DDBJ databases">
        <title>Paenibacillus oryzae. sp. nov., isolated from the rice root.</title>
        <authorList>
            <person name="Zhang J."/>
            <person name="Zhang X."/>
        </authorList>
    </citation>
    <scope>NUCLEOTIDE SEQUENCE [LARGE SCALE GENOMIC DNA]</scope>
    <source>
        <strain evidence="10">KCTC13222</strain>
    </source>
</reference>
<evidence type="ECO:0000256" key="4">
    <source>
        <dbReference type="ARBA" id="ARBA00022544"/>
    </source>
</evidence>
<evidence type="ECO:0000313" key="9">
    <source>
        <dbReference type="EMBL" id="OCT12335.1"/>
    </source>
</evidence>
<comment type="similarity">
    <text evidence="2">Belongs to the amino acid-polyamine-organocation (APC) superfamily. Spore germination protein (SGP) (TC 2.A.3.9) family.</text>
</comment>
<evidence type="ECO:0000256" key="8">
    <source>
        <dbReference type="SAM" id="Phobius"/>
    </source>
</evidence>
<sequence>MQKKLPFFQTTFLAVYAQSGVTAFTLPRILAERMGTNGWAALLICCLVASANLLLISLVYRSSKGKSIFEIAGASIPRIILIPFFTLVVLLWAILGSLVGKEYILIVSTISLQSVPPFVLYLLFEILIFLLISKGILSISYSATLVFFLLLWSYFLLFYTFDEFSLARMTTFLFKEVDHSVYGWIEIYIAFLGYELVLLLFPHVNEKTHVMRAFQIANLITTLTYLAISFIAFGFFSLHQLQHLKYPMLNMLSYLNLPFVRRIDDFLFNLILFRVLLTNAFYGWAAFQTLKWLLPKSKRTPLQITLPYFILAILAAVALFAFPITLEGNETWLNRLGYGEMAVAFFLPILLLICLKLNKNRGENYA</sequence>
<feature type="transmembrane region" description="Helical" evidence="8">
    <location>
        <begin position="213"/>
        <end position="238"/>
    </location>
</feature>
<keyword evidence="6 8" id="KW-1133">Transmembrane helix</keyword>
<dbReference type="GO" id="GO:0009847">
    <property type="term" value="P:spore germination"/>
    <property type="evidence" value="ECO:0007669"/>
    <property type="project" value="InterPro"/>
</dbReference>
<dbReference type="Pfam" id="PF03845">
    <property type="entry name" value="Spore_permease"/>
    <property type="match status" value="1"/>
</dbReference>
<evidence type="ECO:0000256" key="7">
    <source>
        <dbReference type="ARBA" id="ARBA00023136"/>
    </source>
</evidence>
<dbReference type="PANTHER" id="PTHR34975:SF2">
    <property type="entry name" value="SPORE GERMINATION PROTEIN A2"/>
    <property type="match status" value="1"/>
</dbReference>
<feature type="transmembrane region" description="Helical" evidence="8">
    <location>
        <begin position="139"/>
        <end position="161"/>
    </location>
</feature>
<evidence type="ECO:0000313" key="10">
    <source>
        <dbReference type="Proteomes" id="UP000093309"/>
    </source>
</evidence>
<comment type="subcellular location">
    <subcellularLocation>
        <location evidence="1">Membrane</location>
        <topology evidence="1">Multi-pass membrane protein</topology>
    </subcellularLocation>
</comment>
<gene>
    <name evidence="9" type="ORF">A8709_31385</name>
</gene>
<keyword evidence="7 8" id="KW-0472">Membrane</keyword>
<organism evidence="9 10">
    <name type="scientific">Paenibacillus pectinilyticus</name>
    <dbReference type="NCBI Taxonomy" id="512399"/>
    <lineage>
        <taxon>Bacteria</taxon>
        <taxon>Bacillati</taxon>
        <taxon>Bacillota</taxon>
        <taxon>Bacilli</taxon>
        <taxon>Bacillales</taxon>
        <taxon>Paenibacillaceae</taxon>
        <taxon>Paenibacillus</taxon>
    </lineage>
</organism>
<feature type="transmembrane region" description="Helical" evidence="8">
    <location>
        <begin position="266"/>
        <end position="285"/>
    </location>
</feature>
<evidence type="ECO:0000256" key="2">
    <source>
        <dbReference type="ARBA" id="ARBA00007998"/>
    </source>
</evidence>
<feature type="transmembrane region" description="Helical" evidence="8">
    <location>
        <begin position="105"/>
        <end position="132"/>
    </location>
</feature>
<keyword evidence="3" id="KW-0813">Transport</keyword>
<feature type="transmembrane region" description="Helical" evidence="8">
    <location>
        <begin position="336"/>
        <end position="355"/>
    </location>
</feature>